<dbReference type="PRINTS" id="PR01403">
    <property type="entry name" value="8OXTPHPHTASE"/>
</dbReference>
<dbReference type="GO" id="GO:0106378">
    <property type="term" value="F:2-hydroxy-dATP hydrolase activity"/>
    <property type="evidence" value="ECO:0007669"/>
    <property type="project" value="RHEA"/>
</dbReference>
<dbReference type="GO" id="GO:0008413">
    <property type="term" value="F:8-oxo-7,8-dihydroguanosine triphosphate pyrophosphatase activity"/>
    <property type="evidence" value="ECO:0007669"/>
    <property type="project" value="InterPro"/>
</dbReference>
<dbReference type="CDD" id="cd03427">
    <property type="entry name" value="NUDIX_MTH1_Nudt1"/>
    <property type="match status" value="1"/>
</dbReference>
<dbReference type="Gene3D" id="3.90.79.10">
    <property type="entry name" value="Nucleoside Triphosphate Pyrophosphohydrolase"/>
    <property type="match status" value="1"/>
</dbReference>
<sequence>MTVCSDVLLFDRPNGRLGMGRKKRGAEVGKIQGYGGKLAPGETLAQCALRELLEEAGVRAKEQNLWYVAHLTFEFPHKPEWSQVVHVFRLEHWEGEPQESEEMAPVWCDLLALPYDEMWDDARYWMPRVLEGRKVRMRFVYGEDNQTVAQAEHEEWPS</sequence>
<dbReference type="PANTHER" id="PTHR43758:SF2">
    <property type="entry name" value="OXIDIZED PURINE NUCLEOSIDE TRIPHOSPHATE HYDROLASE"/>
    <property type="match status" value="1"/>
</dbReference>
<evidence type="ECO:0000256" key="2">
    <source>
        <dbReference type="ARBA" id="ARBA00005582"/>
    </source>
</evidence>
<dbReference type="EC" id="3.6.1.56" evidence="11"/>
<protein>
    <recommendedName>
        <fullName evidence="12">Oxidized purine nucleoside triphosphate hydrolase</fullName>
        <ecNumber evidence="11">3.6.1.56</ecNumber>
    </recommendedName>
    <alternativeName>
        <fullName evidence="16">2-hydroxy-dATP diphosphatase</fullName>
    </alternativeName>
    <alternativeName>
        <fullName evidence="15">7,8-dihydro-8-oxoguanine triphosphatase</fullName>
    </alternativeName>
    <alternativeName>
        <fullName evidence="14">8-oxo-dGTPase</fullName>
    </alternativeName>
    <alternativeName>
        <fullName evidence="17">Methylated purine nucleoside triphosphate hydrolase</fullName>
    </alternativeName>
    <alternativeName>
        <fullName evidence="13">Nucleoside diphosphate-linked moiety X motif 1</fullName>
    </alternativeName>
</protein>
<comment type="similarity">
    <text evidence="2">Belongs to the Nudix hydrolase family.</text>
</comment>
<comment type="catalytic activity">
    <reaction evidence="18">
        <text>N(6)-methyl-ATP + H2O = N(6)-methyl-AMP + diphosphate + H(+)</text>
        <dbReference type="Rhea" id="RHEA:67608"/>
        <dbReference type="ChEBI" id="CHEBI:15377"/>
        <dbReference type="ChEBI" id="CHEBI:15378"/>
        <dbReference type="ChEBI" id="CHEBI:33019"/>
        <dbReference type="ChEBI" id="CHEBI:144842"/>
        <dbReference type="ChEBI" id="CHEBI:172873"/>
    </reaction>
    <physiologicalReaction direction="left-to-right" evidence="18">
        <dbReference type="Rhea" id="RHEA:67609"/>
    </physiologicalReaction>
</comment>
<feature type="domain" description="Nudix hydrolase" evidence="22">
    <location>
        <begin position="1"/>
        <end position="134"/>
    </location>
</feature>
<reference evidence="23 24" key="1">
    <citation type="submission" date="2018-08" db="EMBL/GenBank/DDBJ databases">
        <title>Meiothermus terrae DSM 26712 genome sequencing project.</title>
        <authorList>
            <person name="Da Costa M.S."/>
            <person name="Albuquerque L."/>
            <person name="Raposo P."/>
            <person name="Froufe H.J.C."/>
            <person name="Barroso C.S."/>
            <person name="Egas C."/>
        </authorList>
    </citation>
    <scope>NUCLEOTIDE SEQUENCE [LARGE SCALE GENOMIC DNA]</scope>
    <source>
        <strain evidence="23 24">DSM 26712</strain>
    </source>
</reference>
<evidence type="ECO:0000256" key="11">
    <source>
        <dbReference type="ARBA" id="ARBA00026103"/>
    </source>
</evidence>
<comment type="catalytic activity">
    <reaction evidence="8">
        <text>2-oxo-dATP + H2O = 2-oxo-dAMP + diphosphate + H(+)</text>
        <dbReference type="Rhea" id="RHEA:31583"/>
        <dbReference type="ChEBI" id="CHEBI:15377"/>
        <dbReference type="ChEBI" id="CHEBI:15378"/>
        <dbReference type="ChEBI" id="CHEBI:33019"/>
        <dbReference type="ChEBI" id="CHEBI:63212"/>
        <dbReference type="ChEBI" id="CHEBI:77897"/>
        <dbReference type="EC" id="3.6.1.56"/>
    </reaction>
    <physiologicalReaction direction="left-to-right" evidence="8">
        <dbReference type="Rhea" id="RHEA:31584"/>
    </physiologicalReaction>
</comment>
<dbReference type="GO" id="GO:0106431">
    <property type="term" value="F:N6-methyl-(d)ATP hydrolase activity"/>
    <property type="evidence" value="ECO:0007669"/>
    <property type="project" value="RHEA"/>
</dbReference>
<dbReference type="PANTHER" id="PTHR43758">
    <property type="entry name" value="7,8-DIHYDRO-8-OXOGUANINE TRIPHOSPHATASE"/>
    <property type="match status" value="1"/>
</dbReference>
<dbReference type="GO" id="GO:0106377">
    <property type="term" value="F:2-hydroxy-ATP hydrolase activity"/>
    <property type="evidence" value="ECO:0007669"/>
    <property type="project" value="RHEA"/>
</dbReference>
<dbReference type="PROSITE" id="PS00893">
    <property type="entry name" value="NUDIX_BOX"/>
    <property type="match status" value="1"/>
</dbReference>
<dbReference type="Proteomes" id="UP000265715">
    <property type="component" value="Unassembled WGS sequence"/>
</dbReference>
<dbReference type="SUPFAM" id="SSF55811">
    <property type="entry name" value="Nudix"/>
    <property type="match status" value="1"/>
</dbReference>
<dbReference type="PROSITE" id="PS51462">
    <property type="entry name" value="NUDIX"/>
    <property type="match status" value="1"/>
</dbReference>
<keyword evidence="4" id="KW-0479">Metal-binding</keyword>
<comment type="cofactor">
    <cofactor evidence="1">
        <name>Mg(2+)</name>
        <dbReference type="ChEBI" id="CHEBI:18420"/>
    </cofactor>
</comment>
<evidence type="ECO:0000256" key="20">
    <source>
        <dbReference type="ARBA" id="ARBA00049032"/>
    </source>
</evidence>
<dbReference type="GO" id="GO:0046872">
    <property type="term" value="F:metal ion binding"/>
    <property type="evidence" value="ECO:0007669"/>
    <property type="project" value="UniProtKB-KW"/>
</dbReference>
<evidence type="ECO:0000256" key="15">
    <source>
        <dbReference type="ARBA" id="ARBA00030682"/>
    </source>
</evidence>
<evidence type="ECO:0000256" key="14">
    <source>
        <dbReference type="ARBA" id="ARBA00030634"/>
    </source>
</evidence>
<dbReference type="Pfam" id="PF00293">
    <property type="entry name" value="NUDIX"/>
    <property type="match status" value="1"/>
</dbReference>
<dbReference type="EMBL" id="QXDL01000109">
    <property type="protein sequence ID" value="RIH82787.1"/>
    <property type="molecule type" value="Genomic_DNA"/>
</dbReference>
<comment type="caution">
    <text evidence="23">The sequence shown here is derived from an EMBL/GenBank/DDBJ whole genome shotgun (WGS) entry which is preliminary data.</text>
</comment>
<comment type="catalytic activity">
    <reaction evidence="9">
        <text>8-oxo-dGTP + H2O = 8-oxo-dGMP + diphosphate + H(+)</text>
        <dbReference type="Rhea" id="RHEA:31575"/>
        <dbReference type="ChEBI" id="CHEBI:15377"/>
        <dbReference type="ChEBI" id="CHEBI:15378"/>
        <dbReference type="ChEBI" id="CHEBI:33019"/>
        <dbReference type="ChEBI" id="CHEBI:63224"/>
        <dbReference type="ChEBI" id="CHEBI:77896"/>
    </reaction>
    <physiologicalReaction direction="left-to-right" evidence="9">
        <dbReference type="Rhea" id="RHEA:31576"/>
    </physiologicalReaction>
</comment>
<comment type="catalytic activity">
    <reaction evidence="7">
        <text>8-oxo-dATP + H2O = 8-oxo-dAMP + diphosphate + H(+)</text>
        <dbReference type="Rhea" id="RHEA:65396"/>
        <dbReference type="ChEBI" id="CHEBI:15377"/>
        <dbReference type="ChEBI" id="CHEBI:15378"/>
        <dbReference type="ChEBI" id="CHEBI:33019"/>
        <dbReference type="ChEBI" id="CHEBI:71361"/>
        <dbReference type="ChEBI" id="CHEBI:172871"/>
    </reaction>
    <physiologicalReaction direction="left-to-right" evidence="7">
        <dbReference type="Rhea" id="RHEA:65397"/>
    </physiologicalReaction>
</comment>
<keyword evidence="6" id="KW-0460">Magnesium</keyword>
<keyword evidence="5 23" id="KW-0378">Hydrolase</keyword>
<dbReference type="InterPro" id="IPR015797">
    <property type="entry name" value="NUDIX_hydrolase-like_dom_sf"/>
</dbReference>
<dbReference type="InterPro" id="IPR020084">
    <property type="entry name" value="NUDIX_hydrolase_CS"/>
</dbReference>
<comment type="catalytic activity">
    <reaction evidence="19">
        <text>O(6)-methyl-dGTP + H2O = O(6)-methyl-dGMP + diphosphate + H(+)</text>
        <dbReference type="Rhea" id="RHEA:67600"/>
        <dbReference type="ChEBI" id="CHEBI:15377"/>
        <dbReference type="ChEBI" id="CHEBI:15378"/>
        <dbReference type="ChEBI" id="CHEBI:33019"/>
        <dbReference type="ChEBI" id="CHEBI:169974"/>
        <dbReference type="ChEBI" id="CHEBI:169975"/>
    </reaction>
    <physiologicalReaction direction="left-to-right" evidence="19">
        <dbReference type="Rhea" id="RHEA:67601"/>
    </physiologicalReaction>
</comment>
<proteinExistence type="inferred from homology"/>
<comment type="subunit">
    <text evidence="3">Monomer.</text>
</comment>
<evidence type="ECO:0000256" key="4">
    <source>
        <dbReference type="ARBA" id="ARBA00022723"/>
    </source>
</evidence>
<evidence type="ECO:0000256" key="5">
    <source>
        <dbReference type="ARBA" id="ARBA00022801"/>
    </source>
</evidence>
<dbReference type="InterPro" id="IPR000086">
    <property type="entry name" value="NUDIX_hydrolase_dom"/>
</dbReference>
<evidence type="ECO:0000256" key="21">
    <source>
        <dbReference type="ARBA" id="ARBA00053094"/>
    </source>
</evidence>
<accession>A0A399EDT3</accession>
<evidence type="ECO:0000256" key="9">
    <source>
        <dbReference type="ARBA" id="ARBA00024486"/>
    </source>
</evidence>
<evidence type="ECO:0000256" key="17">
    <source>
        <dbReference type="ARBA" id="ARBA00032071"/>
    </source>
</evidence>
<comment type="catalytic activity">
    <reaction evidence="10">
        <text>2-oxo-ATP + H2O = 2-oxo-AMP + diphosphate + H(+)</text>
        <dbReference type="Rhea" id="RHEA:67392"/>
        <dbReference type="ChEBI" id="CHEBI:15377"/>
        <dbReference type="ChEBI" id="CHEBI:15378"/>
        <dbReference type="ChEBI" id="CHEBI:33019"/>
        <dbReference type="ChEBI" id="CHEBI:71395"/>
        <dbReference type="ChEBI" id="CHEBI:172878"/>
    </reaction>
    <physiologicalReaction direction="left-to-right" evidence="10">
        <dbReference type="Rhea" id="RHEA:67393"/>
    </physiologicalReaction>
</comment>
<evidence type="ECO:0000256" key="1">
    <source>
        <dbReference type="ARBA" id="ARBA00001946"/>
    </source>
</evidence>
<comment type="function">
    <text evidence="21">Oxidized purine nucleoside triphosphate hydrolase which is a prominent sanitizer of the oxidized nucleotide pool. Catalyzes the hydrolysis of 2-oxo-dATP (2-hydroxy-dATP) into 2-oxo-dAMP. Also has a significant hydrolase activity toward 2-oxo-ATP, 8-oxo-dGTP and 8-oxo-dATP. Through the hydrolysis of oxidized purine nucleoside triphosphates, prevents their incorporation into DNA and the subsequent transversions A:T to C:G and G:C to T:A. Also catalyzes the hydrolysis of methylated purine nucleoside triphosphate preventing their integration into DNA. Through this antimutagenic activity protects cells from oxidative stress.</text>
</comment>
<evidence type="ECO:0000256" key="8">
    <source>
        <dbReference type="ARBA" id="ARBA00024459"/>
    </source>
</evidence>
<dbReference type="GO" id="GO:0042262">
    <property type="term" value="P:DNA protection"/>
    <property type="evidence" value="ECO:0007669"/>
    <property type="project" value="InterPro"/>
</dbReference>
<dbReference type="GO" id="GO:0035539">
    <property type="term" value="F:8-oxo-7,8-dihydrodeoxyguanosine triphosphate pyrophosphatase activity"/>
    <property type="evidence" value="ECO:0007669"/>
    <property type="project" value="RHEA"/>
</dbReference>
<gene>
    <name evidence="23" type="primary">mutX_2</name>
    <name evidence="23" type="ORF">Mterra_02533</name>
</gene>
<evidence type="ECO:0000256" key="16">
    <source>
        <dbReference type="ARBA" id="ARBA00031927"/>
    </source>
</evidence>
<evidence type="ECO:0000256" key="19">
    <source>
        <dbReference type="ARBA" id="ARBA00048894"/>
    </source>
</evidence>
<evidence type="ECO:0000256" key="13">
    <source>
        <dbReference type="ARBA" id="ARBA00029673"/>
    </source>
</evidence>
<evidence type="ECO:0000256" key="6">
    <source>
        <dbReference type="ARBA" id="ARBA00022842"/>
    </source>
</evidence>
<evidence type="ECO:0000256" key="12">
    <source>
        <dbReference type="ARBA" id="ARBA00026218"/>
    </source>
</evidence>
<evidence type="ECO:0000256" key="18">
    <source>
        <dbReference type="ARBA" id="ARBA00048002"/>
    </source>
</evidence>
<dbReference type="RefSeq" id="WP_119315551.1">
    <property type="nucleotide sequence ID" value="NZ_QXDL01000109.1"/>
</dbReference>
<dbReference type="GO" id="GO:0106433">
    <property type="term" value="F:O6-methyl-dGTP hydrolase activity"/>
    <property type="evidence" value="ECO:0007669"/>
    <property type="project" value="RHEA"/>
</dbReference>
<evidence type="ECO:0000256" key="7">
    <source>
        <dbReference type="ARBA" id="ARBA00024448"/>
    </source>
</evidence>
<dbReference type="GO" id="GO:0008828">
    <property type="term" value="F:dATP diphosphatase activity"/>
    <property type="evidence" value="ECO:0007669"/>
    <property type="project" value="UniProtKB-EC"/>
</dbReference>
<evidence type="ECO:0000259" key="22">
    <source>
        <dbReference type="PROSITE" id="PS51462"/>
    </source>
</evidence>
<evidence type="ECO:0000313" key="23">
    <source>
        <dbReference type="EMBL" id="RIH82787.1"/>
    </source>
</evidence>
<comment type="catalytic activity">
    <reaction evidence="20">
        <text>N(6)-methyl-dATP + H2O = N(6)-methyl-dAMP + diphosphate + H(+)</text>
        <dbReference type="Rhea" id="RHEA:67604"/>
        <dbReference type="ChEBI" id="CHEBI:15377"/>
        <dbReference type="ChEBI" id="CHEBI:15378"/>
        <dbReference type="ChEBI" id="CHEBI:33019"/>
        <dbReference type="ChEBI" id="CHEBI:169976"/>
        <dbReference type="ChEBI" id="CHEBI:172872"/>
    </reaction>
    <physiologicalReaction direction="left-to-right" evidence="20">
        <dbReference type="Rhea" id="RHEA:67605"/>
    </physiologicalReaction>
</comment>
<evidence type="ECO:0000313" key="24">
    <source>
        <dbReference type="Proteomes" id="UP000265715"/>
    </source>
</evidence>
<name>A0A399EDT3_9DEIN</name>
<evidence type="ECO:0000256" key="3">
    <source>
        <dbReference type="ARBA" id="ARBA00011245"/>
    </source>
</evidence>
<organism evidence="23 24">
    <name type="scientific">Calidithermus terrae</name>
    <dbReference type="NCBI Taxonomy" id="1408545"/>
    <lineage>
        <taxon>Bacteria</taxon>
        <taxon>Thermotogati</taxon>
        <taxon>Deinococcota</taxon>
        <taxon>Deinococci</taxon>
        <taxon>Thermales</taxon>
        <taxon>Thermaceae</taxon>
        <taxon>Calidithermus</taxon>
    </lineage>
</organism>
<dbReference type="AlphaFoldDB" id="A0A399EDT3"/>
<dbReference type="InterPro" id="IPR003563">
    <property type="entry name" value="8ODP"/>
</dbReference>
<evidence type="ECO:0000256" key="10">
    <source>
        <dbReference type="ARBA" id="ARBA00024596"/>
    </source>
</evidence>
<dbReference type="OrthoDB" id="9800186at2"/>
<keyword evidence="24" id="KW-1185">Reference proteome</keyword>
<dbReference type="GO" id="GO:0005737">
    <property type="term" value="C:cytoplasm"/>
    <property type="evidence" value="ECO:0007669"/>
    <property type="project" value="TreeGrafter"/>
</dbReference>